<dbReference type="SMART" id="SM00826">
    <property type="entry name" value="PKS_DH"/>
    <property type="match status" value="4"/>
</dbReference>
<dbReference type="Gene3D" id="1.10.1200.10">
    <property type="entry name" value="ACP-like"/>
    <property type="match status" value="4"/>
</dbReference>
<dbReference type="Gene3D" id="3.10.129.110">
    <property type="entry name" value="Polyketide synthase dehydratase"/>
    <property type="match status" value="4"/>
</dbReference>
<feature type="region of interest" description="N-terminal hotdog fold" evidence="12">
    <location>
        <begin position="3860"/>
        <end position="3984"/>
    </location>
</feature>
<evidence type="ECO:0000259" key="14">
    <source>
        <dbReference type="PROSITE" id="PS50075"/>
    </source>
</evidence>
<feature type="domain" description="Ketosynthase family 3 (KS3)" evidence="15">
    <location>
        <begin position="1620"/>
        <end position="2050"/>
    </location>
</feature>
<dbReference type="InterPro" id="IPR020807">
    <property type="entry name" value="PKS_DH"/>
</dbReference>
<evidence type="ECO:0000259" key="15">
    <source>
        <dbReference type="PROSITE" id="PS52004"/>
    </source>
</evidence>
<evidence type="ECO:0000256" key="2">
    <source>
        <dbReference type="ARBA" id="ARBA00003299"/>
    </source>
</evidence>
<dbReference type="InterPro" id="IPR054514">
    <property type="entry name" value="RhiE-like_linker"/>
</dbReference>
<dbReference type="InterPro" id="IPR057326">
    <property type="entry name" value="KR_dom"/>
</dbReference>
<dbReference type="InterPro" id="IPR036736">
    <property type="entry name" value="ACP-like_sf"/>
</dbReference>
<feature type="domain" description="PKS/mFAS DH" evidence="16">
    <location>
        <begin position="3860"/>
        <end position="4158"/>
    </location>
</feature>
<feature type="domain" description="Carrier" evidence="14">
    <location>
        <begin position="1494"/>
        <end position="1567"/>
    </location>
</feature>
<dbReference type="GO" id="GO:0004312">
    <property type="term" value="F:fatty acid synthase activity"/>
    <property type="evidence" value="ECO:0007669"/>
    <property type="project" value="TreeGrafter"/>
</dbReference>
<feature type="region of interest" description="C-terminal hotdog fold" evidence="12">
    <location>
        <begin position="5510"/>
        <end position="5659"/>
    </location>
</feature>
<feature type="active site" description="Proton donor; for dehydratase activity" evidence="12">
    <location>
        <position position="4060"/>
    </location>
</feature>
<evidence type="ECO:0000256" key="13">
    <source>
        <dbReference type="SAM" id="MobiDB-lite"/>
    </source>
</evidence>
<comment type="subcellular location">
    <subcellularLocation>
        <location evidence="3">Cytoplasm</location>
    </subcellularLocation>
</comment>
<dbReference type="Gene3D" id="3.40.50.720">
    <property type="entry name" value="NAD(P)-binding Rossmann-like Domain"/>
    <property type="match status" value="4"/>
</dbReference>
<evidence type="ECO:0000256" key="10">
    <source>
        <dbReference type="ARBA" id="ARBA00022857"/>
    </source>
</evidence>
<feature type="domain" description="Ketosynthase family 3 (KS3)" evidence="15">
    <location>
        <begin position="68"/>
        <end position="490"/>
    </location>
</feature>
<reference evidence="17" key="1">
    <citation type="submission" date="2021-03" db="EMBL/GenBank/DDBJ databases">
        <title>Isolation of Bacillus subtilis from fermented food sample.</title>
        <authorList>
            <person name="Lakshmanan V."/>
            <person name="Athira K."/>
            <person name="Rajagopal K."/>
        </authorList>
    </citation>
    <scope>NUCLEOTIDE SEQUENCE</scope>
    <source>
        <strain evidence="17">S1</strain>
    </source>
</reference>
<evidence type="ECO:0000256" key="5">
    <source>
        <dbReference type="ARBA" id="ARBA00022450"/>
    </source>
</evidence>
<dbReference type="Pfam" id="PF14765">
    <property type="entry name" value="PS-DH"/>
    <property type="match status" value="4"/>
</dbReference>
<feature type="region of interest" description="C-terminal hotdog fold" evidence="12">
    <location>
        <begin position="2480"/>
        <end position="2639"/>
    </location>
</feature>
<dbReference type="RefSeq" id="WP_208556564.1">
    <property type="nucleotide sequence ID" value="NZ_JAGFPW010000015.1"/>
</dbReference>
<comment type="pathway">
    <text evidence="4">Antibiotic biosynthesis; bacillaene biosynthesis.</text>
</comment>
<dbReference type="GO" id="GO:0005886">
    <property type="term" value="C:plasma membrane"/>
    <property type="evidence" value="ECO:0007669"/>
    <property type="project" value="TreeGrafter"/>
</dbReference>
<dbReference type="Gene3D" id="1.10.1240.100">
    <property type="match status" value="3"/>
</dbReference>
<feature type="active site" description="Proton acceptor; for dehydratase activity" evidence="12">
    <location>
        <position position="3889"/>
    </location>
</feature>
<feature type="domain" description="PKS/mFAS DH" evidence="16">
    <location>
        <begin position="680"/>
        <end position="970"/>
    </location>
</feature>
<dbReference type="InterPro" id="IPR042104">
    <property type="entry name" value="PKS_dehydratase_sf"/>
</dbReference>
<dbReference type="InterPro" id="IPR049490">
    <property type="entry name" value="C883_1060-like_KR_N"/>
</dbReference>
<evidence type="ECO:0000256" key="3">
    <source>
        <dbReference type="ARBA" id="ARBA00004496"/>
    </source>
</evidence>
<dbReference type="InterPro" id="IPR050091">
    <property type="entry name" value="PKS_NRPS_Biosynth_Enz"/>
</dbReference>
<protein>
    <submittedName>
        <fullName evidence="17">SDR family NAD(P)-dependent oxidoreductase</fullName>
    </submittedName>
</protein>
<feature type="active site" description="Proton acceptor; for dehydratase activity" evidence="12">
    <location>
        <position position="2370"/>
    </location>
</feature>
<dbReference type="InterPro" id="IPR014031">
    <property type="entry name" value="Ketoacyl_synth_C"/>
</dbReference>
<comment type="function">
    <text evidence="2">Involved in some intermediate steps for the synthesis of the antibiotic polyketide bacillaene which is involved in secondary metabolism.</text>
</comment>
<name>A0A8I2B6D5_BACIU</name>
<dbReference type="UniPathway" id="UPA01003"/>
<feature type="domain" description="Ketosynthase family 3 (KS3)" evidence="15">
    <location>
        <begin position="4745"/>
        <end position="5181"/>
    </location>
</feature>
<dbReference type="Pfam" id="PF00109">
    <property type="entry name" value="ketoacyl-synt"/>
    <property type="match status" value="4"/>
</dbReference>
<dbReference type="Gene3D" id="3.40.47.10">
    <property type="match status" value="4"/>
</dbReference>
<evidence type="ECO:0000256" key="8">
    <source>
        <dbReference type="ARBA" id="ARBA00022679"/>
    </source>
</evidence>
<feature type="domain" description="Ketosynthase family 3 (KS3)" evidence="15">
    <location>
        <begin position="3231"/>
        <end position="3670"/>
    </location>
</feature>
<dbReference type="InterPro" id="IPR009081">
    <property type="entry name" value="PP-bd_ACP"/>
</dbReference>
<keyword evidence="7" id="KW-0597">Phosphoprotein</keyword>
<dbReference type="Gene3D" id="3.30.70.3290">
    <property type="match status" value="1"/>
</dbReference>
<feature type="region of interest" description="C-terminal hotdog fold" evidence="12">
    <location>
        <begin position="819"/>
        <end position="970"/>
    </location>
</feature>
<dbReference type="InterPro" id="IPR006162">
    <property type="entry name" value="Ppantetheine_attach_site"/>
</dbReference>
<dbReference type="GO" id="GO:0071770">
    <property type="term" value="P:DIM/DIP cell wall layer assembly"/>
    <property type="evidence" value="ECO:0007669"/>
    <property type="project" value="TreeGrafter"/>
</dbReference>
<proteinExistence type="predicted"/>
<dbReference type="Proteomes" id="UP000665181">
    <property type="component" value="Unassembled WGS sequence"/>
</dbReference>
<organism evidence="17 18">
    <name type="scientific">Bacillus subtilis</name>
    <dbReference type="NCBI Taxonomy" id="1423"/>
    <lineage>
        <taxon>Bacteria</taxon>
        <taxon>Bacillati</taxon>
        <taxon>Bacillota</taxon>
        <taxon>Bacilli</taxon>
        <taxon>Bacillales</taxon>
        <taxon>Bacillaceae</taxon>
        <taxon>Bacillus</taxon>
    </lineage>
</organism>
<keyword evidence="9" id="KW-0677">Repeat</keyword>
<feature type="active site" description="Proton donor; for dehydratase activity" evidence="12">
    <location>
        <position position="2542"/>
    </location>
</feature>
<dbReference type="Pfam" id="PF22336">
    <property type="entry name" value="RhiE-like_linker"/>
    <property type="match status" value="3"/>
</dbReference>
<keyword evidence="8" id="KW-0808">Transferase</keyword>
<evidence type="ECO:0000256" key="6">
    <source>
        <dbReference type="ARBA" id="ARBA00022490"/>
    </source>
</evidence>
<feature type="region of interest" description="N-terminal hotdog fold" evidence="12">
    <location>
        <begin position="5372"/>
        <end position="5492"/>
    </location>
</feature>
<dbReference type="PANTHER" id="PTHR43775:SF37">
    <property type="entry name" value="SI:DKEY-61P9.11"/>
    <property type="match status" value="1"/>
</dbReference>
<dbReference type="InterPro" id="IPR013968">
    <property type="entry name" value="PKS_KR"/>
</dbReference>
<dbReference type="PROSITE" id="PS52004">
    <property type="entry name" value="KS3_2"/>
    <property type="match status" value="4"/>
</dbReference>
<dbReference type="InterPro" id="IPR020841">
    <property type="entry name" value="PKS_Beta-ketoAc_synthase_dom"/>
</dbReference>
<feature type="domain" description="Carrier" evidence="14">
    <location>
        <begin position="3086"/>
        <end position="3167"/>
    </location>
</feature>
<evidence type="ECO:0000256" key="11">
    <source>
        <dbReference type="ARBA" id="ARBA00023315"/>
    </source>
</evidence>
<dbReference type="SMART" id="SM00825">
    <property type="entry name" value="PKS_KS"/>
    <property type="match status" value="4"/>
</dbReference>
<keyword evidence="11" id="KW-0012">Acyltransferase</keyword>
<evidence type="ECO:0000256" key="1">
    <source>
        <dbReference type="ARBA" id="ARBA00001957"/>
    </source>
</evidence>
<dbReference type="EMBL" id="JAGFPW010000015">
    <property type="protein sequence ID" value="MBO3795702.1"/>
    <property type="molecule type" value="Genomic_DNA"/>
</dbReference>
<dbReference type="SMART" id="SM00822">
    <property type="entry name" value="PKS_KR"/>
    <property type="match status" value="3"/>
</dbReference>
<dbReference type="InterPro" id="IPR014030">
    <property type="entry name" value="Ketoacyl_synth_N"/>
</dbReference>
<dbReference type="Pfam" id="PF00550">
    <property type="entry name" value="PP-binding"/>
    <property type="match status" value="4"/>
</dbReference>
<sequence length="5906" mass="661238">MELKDILKALNEKKITPEEAKKKLQEFNSSFDEDKPNIVSEDSNKNISNLNSKIYEAENSGGNFSEQDERIAIIGISGRYPDSENINQFWGVLSNGKSAIKEIPESRWDMSEYYDPEISKEGSIYCKWMGMLEDVDCFDSLFFEIPPSEAEMMDPQHRLFLQEGYRAFEDAGYSRSALNHKKCGVYLGIVNGEYNIQSQQSSENSSVTAHSNAIGAARIAYYLNLKGPAISIDTACSSSLVSTHLAIQALLRGEIDMALAGGVSLYLTPESYISMCSAGMLSADGQCKAFDNSANGFVPGEGVGAVVLKRLKDAQDAGDYIYGVIIGSAINQDGKTNGITAPNLGSQIELVRDMYDRYNIDPESISYAEMHGTGTKLGDPIELEALSTAFSEKKDAKNYCAIGSVKSNIGHTSAAAAMAGIHKILLSMKHKKLVPTLHVNTPNEHFDFNHSPFYINRETNEWNTINGYPRRASISSFGYSGTNAHAVIEEYDMSNHQAGNHKKKMEISSNSPGIFVLSAKNETQLNIYVENMKDYLEANPELDIANFLYTLQIGRESMDERLAILTSGLHDLSSKLSIFLRNGANGTEILRGGITRNKIRNKVDKQDIAEKEVYKDRSACKYNVLANRWIAGETVDWEREYAVKPRRIPLPAYPFEKEVHWLQQRARNTHQERVVMNVLHPLLHENVSDFSEQCFRSVFTGQEFFLKDHMVQNSKIFPAAAMLEMARAAGEISGGKQVSSISNISWVYPIKVNEDGQTVYIRLYPEGDHQAAFELSIPDESAKNSDEEILCAEGTIEYKNKENDQLEQLNIEAYKSSCQLMIESKENYEAVKNNGLVYGPRFQTLEEIAYNENEVLARVKLNVPSSKEETKEYCLHPGLLDGALQTISIFLQNEQENKVYLPFSLGKITIHSSLSETGYVYTTAVKTERHNDTQGRLIKSFDITVTDDLGNISAVINDFNVKPIQEKKNSVKNDKAVPNELQSADQVSALYFKHVWEAEKANSSTSLKKSGAEGALLLFDMNNDLRKALENKINDTVILVKPGVKHRVIDQQTFVMNPSNTDGFEVLLQALRDKGIIPGRIIYNWPCDDSISKQNQLDERLERGVYSMLALTQALMAQKTNSKIQLLYVYKAAMKNQTPEQGAMSGFFRTLQMENQLFDYKTVELKGAAISISVLSEILLGEFDIEDERRDVRHDGKKRWVKKIRALDKKKDMSDSALIKNNGVYMITGGLGGLGIIFARYLSEKVKAKLILTGRRKPDADERAMIKELEARGSEVLYIKADISNRQETAELVSKAKGRFHKIDGVIHAAGVLKDSLFWNKTPEEMSVVLAAKVYGTRFLDEILKDEHLDFFAMFSSLASVFGNIGQCDYSYANCYMDHFAENRENMRIQGKRYGKTISINWPFWISGGMGIDFESRKAMEEKSGLIPLEIEEGIRTFEDGLCLNASQLVLVKGKINQVKWFVDVLNGEADKVSITDSLIIENENISEVETFREETEEFLREVLSGKTKIDAEKINVLEPFEIYGIDSILIMSLTRVLEKSFGELSKTLFYEYHNLKELTDYFLNHYSEKIINMFGKPSKTDKGSRLAEENISEDSDESALKKRKRSRFLTSETTVKKDIGDIAIIGVSGRYPMADNLEQFWENLKNGKDCISEIPKDRWDYRKYFDADKQRIGKAYSKWGGFINDVSMFDPLFFNIPPIEAEQMDPQARLFMQTAWQAIEDAGYTRALLEKDKVGVFVGVMYGMYQLFEGEVKGKRVPIGSSFASIANQVSYFCNFTGPSMAVDTMCSSSLTALHLGCESIKNGESDLVIAGGVNLTLHPNKHIMLSMGKFASSDGRCRSFGEGGDGYVPGEGVGAVLLKPLEKAVKDRDHIYGVIKGSSINSGGKTSGFTVPNPNAQGDLIEDVLQKANINARTISYIESHGTGTALGDPIEVTGLTKSFGKQTTETQFCSVGSVKSNIGHLESASGIAALTKVLLQMENHQLVPSIHSENLNPNINFKKTPFYIQQKLEYWDEPVIFKDGKETKVPRRAGISSFGAGGANAHVIVEEYKFLHGSPTVSDHTPMLFVLSARNEERLREYAKLLIEYLQKKNGIQQKKQSGTSGENLIFDDIRNKITCISANILGIKETNIDAKIELDEYGFDFVQSMRLKNEIEKELEIYLPDSVFNLTSSIHSIAGYISELLPQDIESGSISKGIFADLPSIAYTLQVGREAMEERLAIIAKNSNELVRKLTLFINGKNENQDQFYKGNILDAKQKIKSTIGEKTCAKTVSSLIETNELGKIAELWVTGKEIDWNQFYKESKPYRISLPAYPFAKERYWPKGMLESLNSRHISVEEMHPLVIKNTSNVYELRYSTVFNGQEFFLKDHVINGKKVLPGVVYLEMAWMAVESALEVADQNETVIHIHNVVWQRPFEVTSGAAALHISLEPEDSGEIKFAIYSQTDNASEETVHCQGSVLIDQDATESRVDIDGIMSKCGASKVSGESFYQLFESIGISYGPSHKGIESVYIGEDEIIAELSIPKKVLVNSSQYTLHPSLLDAALQATIAFSLSDDKMLGTILSDTEKSQEVKLPFAVNEIEILKDCSSQMLAYIRKDKQSKSKDKMQKLNIDLCDLQGNVCIRISQIAFKTYKAGSEKSDFLSEQIMFSKKWTEKSVTANSKRGSFSRRLVILCEPEEKFIQDVELCLQDTKCIALRSNAQNIADKFTDYTVQLLKEVKKLSSQMLYKEQILTQLFIVTESENKVLAGFSGFLKTVQLENHNMICQLIESQKECSIAELCRRLEESGTDPVDQQVRYTENGRFVSELKKVEVRPETGICWKDSGVYLITGGAGGLGLILANEIANKGKNVTLVLVGRSSLTEDNRRQIRKLERDGVRVIYRQADVADKQQVNGLIQGTVEEFGDINGVIHCSGIIRDHFIIKKNETELRDVLAPKVSGIYNLDQATKDVPLDLFIIFSSMAAVTGNIGQADYAVANAFMDQFAAYRNGLGAEGKRCGHTVSINWPLWREGGMKISIEMEKAIQEVTGLIPMHTATGIELLYESISSGESQILALEGSTEKLNSYLFNSLPVYEFDSGDLKQEEQSDDQNRLKDKFAVALKHLLSSELKLDVERIDSRVPLETYGINSTMIIQLTNELEKTFGVLPKTLFFEYQSLMELAEYFSEAYPNEIIAMLGIKKKDPEAIPLCNNPSASEKQRNGGSKAKGWRWKEKNETRAVTEMKEINDHHDSREEIAIIGLAGKYPQADHIGEFWINLKNGKDCITEIPKDRWDHSIYYDKDKSKSDKTYAKWGGFINGVDEFDPLFFNISPKDAQALDPQERLFLQCAYNAIEDAGYTRHTLGKGKEYRLESNVGVFVGVMYEEYQLYGAQAQARGNRYTLNGSPASIANRVSYACGFHGPSMAIDTMCSSSLVSIHLACQSILFGECEAAIAGGVNLSLHPNKFLMLGQNRFMSSKGRCESFGKGGDGYTPGEGVGAVILKPKAKAIADGDHIYGVIKGTALNHGGKTNGYTVPNPRAQASLIKKAFKKSGVNARTISYIEAHGTGTSLGDPIEISGLKKAFGEQTKDKQFCLIGSAKSNIGHCESAAGIAGLTKVLLQMENKLIVPSLHSAELNPDIDFVNSPFIVSQGLTEWKRPMIEENGETKEYPRIAGISAFGAGGSNAHVIVEEYIPESSVEFNSDQQNNEPIMITLSARKEEQLQEQVKQFISWNQKRLPSDAELKNIAYTLQVGREAMEERLAFTVTSISELNQKLTDFLQGSGDYYRGKAKRINNVLNVLDSDKEFQSVLGKWFIQGENEKILELWVKGLNIEWGKFYSDKKFRRISLPTYPFAKESYWIPNEETQSQEYELAVNSHHVIHPLVHHNTSDFNQQRYSSVFTGRETFFSDHLVNGRKTMPAAAYIEMVYASISNALNSDETYVIQFKDIVWIQPVIIDHRPVQIHIELDLEENGEIAFRVFSLSEDNDSNQILYCKGYASLNQNNEIPKVEVDEIRSQCCLERIESEKIYDHFKSIGIDYGLRQRGIEFLDLGESQVLAHLKMSDSLAETVSEYTLHPCIMDSALQAAIGIEEDAVHMFRGQRVSTGDDSATPRLPFMIKKLTVYKGCSPSMWVNLRPSHNQVIENDGEYLDIDLFDSTGNICVKIEDIYFRAVKKGDRNSLSEKPSIAENVTPLTFTPKWEVTNIEKAEASYKYSKRIVILCDVNEKVGSIFNSECKDCHIITLKSQSESIAKRFTQYALDLFETVKNEISCQSQDQVLIQVAVSVTNDRYLLMGLAGLLKTAHLENPNIHGQVIGIKDDNDAGILAEKLTENAKYSLDHSVLYENGKRFTLKMEECFNYPAGTQTNVWKNGGVYLITGGMGGLGLIFAREITHQVKNAVVVLTGRSPLTEDKQAVLNELSNHQVKVVYRQADVSVEGSMVNLLEGIHQDFGEINGIIHSAGLVMDNFIYKKTKKELSAVLSPKVQGTINLDLASREMELDFFVLCSSLSGITGNVGQADYAAANAFIDAFAAYREDLVNADKRKGKTISINWPLWKEGGILLDESFEKAMSERTGITGLRTETGLKLFYQSLAMNQSQIIAVEGYAQKIRSVFIESDESIGNFEKVKEITGNESEGNFNEKAMMFFKQIFAEALNIPIQELDEEQPLDIYGIDSIFVMKLTEQLEKTFGPLPKTLLFECQSIHAITHYFVNKYADQFPKLTGCSAEEHLPEVVKSSTSAEQKNQGITARKNSRLMPSNVKKTETLQDIAIIGMSGAFAQAENLNEFWDNLHDGRDCISEVPLSRWDHSKYFNEDKDHVGTAYTKWGGFMKNIDCFDPLFFNISPADAEIMDPQERLFMQSVYEAIEDAGYTRQALGYNPGSDVRRNVGVYVGVMSEDYQLYAAQEQKVGNPIVLSGNPSSIANRVSYFFDFHGPSLAVDTMCSSSLVAIHMACQAIKHGECELAVTGGVNVISHPNKYLLISQGKFASTNGRCVSFGKGGDGYVPGEGVGALLLKPKDKAVADGDHIYGVIKATSINHGGKTNGYTVPNPAAQSEVIRTALEESNISPDKISYVEAHGTGTALGDPIEIAALTKAYGDKASNIAIGSVKSNIGHCESASGIAAISKVLLQMRNKKIVPSLHSSELNPNIDFKNSPFFVPQEVMEWKRPVAEVNGEVKEHPRIAGISSFGAGGANAHIILEEYTPEQRGSKPADSQSMKPAVIVLSAKSKDQLYISAKNLLDAIENQNLSENDLSDIAYTLQVGREAMEERIAFVAHSRETLVQKLKAFVMDHETESEIYYGQVYGKRKFEYAFTSADGLNKAVKDCIDRAQYDQLCAYWVNGVKFDWNNLYRHRKPKRISLPTYPFEREKYWVKLSPEMPIENGNQGEGNIHPLIHKNLSSLYNQRFCSNFSGNEFFLRDHRLGERKVLPGSAILEMTRIAGELSTEDQINVIKDIVWTNQIEVKSETVNTEIRLYPNEQTIDFEISIPSEAEEHEPVICTEGKLEFRESLVSKAREASIDIEQIQARCRTIDHGQDCYDSMKASGLINGNTFQVIQEIHSNESEALGYLKLSPDMEETNKDYVLHPALLNGAFQTVLGLIERNVQSESVILLPFAITEIRIYESLVNDCVAYVTRSSHAQNSQSSIQKFDIKIADRSGKTLVCVDEFTLKAFNMTDQESQSSMKQTNDSDFKTYLYTTEWCESESQMNRDDEIIPQQAKGSVIVFDQDEKLYKNILEQLRQDNDESEVILVNPGKVYRQKAKHMYDINPMLQDDYQNLLQKLEEHGLQPDRIILYRDIESSAETNEDLNDHLEQGIYSMFYLSQALIKQKIKTKIRLLFTFVNNKEEVIPEYSAISGFSKTIRMENPAFLLRTVEIQKADRFLKEGDISNARLLLNELDIFDSEVEVRYEGNIRLVKGIKELSIL</sequence>
<dbReference type="Pfam" id="PF21089">
    <property type="entry name" value="PKS_DH_N"/>
    <property type="match status" value="4"/>
</dbReference>
<dbReference type="InterPro" id="IPR036291">
    <property type="entry name" value="NAD(P)-bd_dom_sf"/>
</dbReference>
<evidence type="ECO:0000256" key="9">
    <source>
        <dbReference type="ARBA" id="ARBA00022737"/>
    </source>
</evidence>
<dbReference type="PROSITE" id="PS00012">
    <property type="entry name" value="PHOSPHOPANTETHEINE"/>
    <property type="match status" value="1"/>
</dbReference>
<dbReference type="PANTHER" id="PTHR43775">
    <property type="entry name" value="FATTY ACID SYNTHASE"/>
    <property type="match status" value="1"/>
</dbReference>
<feature type="domain" description="PKS/mFAS DH" evidence="16">
    <location>
        <begin position="5372"/>
        <end position="5659"/>
    </location>
</feature>
<dbReference type="InterPro" id="IPR049552">
    <property type="entry name" value="PKS_DH_N"/>
</dbReference>
<evidence type="ECO:0000256" key="4">
    <source>
        <dbReference type="ARBA" id="ARBA00004789"/>
    </source>
</evidence>
<evidence type="ECO:0000256" key="7">
    <source>
        <dbReference type="ARBA" id="ARBA00022553"/>
    </source>
</evidence>
<feature type="region of interest" description="C-terminal hotdog fold" evidence="12">
    <location>
        <begin position="3998"/>
        <end position="4158"/>
    </location>
</feature>
<evidence type="ECO:0000313" key="17">
    <source>
        <dbReference type="EMBL" id="MBO3795702.1"/>
    </source>
</evidence>
<dbReference type="FunFam" id="3.40.47.10:FF:000019">
    <property type="entry name" value="Polyketide synthase type I"/>
    <property type="match status" value="4"/>
</dbReference>
<dbReference type="Pfam" id="PF22621">
    <property type="entry name" value="CurL-like_PKS_C"/>
    <property type="match status" value="1"/>
</dbReference>
<dbReference type="InterPro" id="IPR032821">
    <property type="entry name" value="PKS_assoc"/>
</dbReference>
<evidence type="ECO:0000259" key="16">
    <source>
        <dbReference type="PROSITE" id="PS52019"/>
    </source>
</evidence>
<feature type="active site" description="Proton acceptor; for dehydratase activity" evidence="12">
    <location>
        <position position="709"/>
    </location>
</feature>
<feature type="domain" description="Carrier" evidence="14">
    <location>
        <begin position="2108"/>
        <end position="2185"/>
    </location>
</feature>
<accession>A0A8I2B6D5</accession>
<dbReference type="Pfam" id="PF21394">
    <property type="entry name" value="Beta-ketacyl_N"/>
    <property type="match status" value="2"/>
</dbReference>
<dbReference type="GO" id="GO:0006633">
    <property type="term" value="P:fatty acid biosynthetic process"/>
    <property type="evidence" value="ECO:0007669"/>
    <property type="project" value="TreeGrafter"/>
</dbReference>
<comment type="caution">
    <text evidence="12">Lacks conserved residue(s) required for the propagation of feature annotation.</text>
</comment>
<gene>
    <name evidence="17" type="ORF">J5227_15640</name>
</gene>
<dbReference type="PROSITE" id="PS50075">
    <property type="entry name" value="CARRIER"/>
    <property type="match status" value="3"/>
</dbReference>
<comment type="cofactor">
    <cofactor evidence="1">
        <name>pantetheine 4'-phosphate</name>
        <dbReference type="ChEBI" id="CHEBI:47942"/>
    </cofactor>
</comment>
<dbReference type="Pfam" id="PF02801">
    <property type="entry name" value="Ketoacyl-synt_C"/>
    <property type="match status" value="4"/>
</dbReference>
<feature type="active site" description="Proton donor; for dehydratase activity" evidence="12">
    <location>
        <position position="881"/>
    </location>
</feature>
<evidence type="ECO:0000313" key="18">
    <source>
        <dbReference type="Proteomes" id="UP000665181"/>
    </source>
</evidence>
<feature type="region of interest" description="N-terminal hotdog fold" evidence="12">
    <location>
        <begin position="680"/>
        <end position="803"/>
    </location>
</feature>
<dbReference type="InterPro" id="IPR049900">
    <property type="entry name" value="PKS_mFAS_DH"/>
</dbReference>
<keyword evidence="10" id="KW-0521">NADP</keyword>
<dbReference type="SMART" id="SM00823">
    <property type="entry name" value="PKS_PP"/>
    <property type="match status" value="4"/>
</dbReference>
<comment type="caution">
    <text evidence="17">The sequence shown here is derived from an EMBL/GenBank/DDBJ whole genome shotgun (WGS) entry which is preliminary data.</text>
</comment>
<dbReference type="PROSITE" id="PS52019">
    <property type="entry name" value="PKS_MFAS_DH"/>
    <property type="match status" value="4"/>
</dbReference>
<dbReference type="InterPro" id="IPR049551">
    <property type="entry name" value="PKS_DH_C"/>
</dbReference>
<dbReference type="SUPFAM" id="SSF53901">
    <property type="entry name" value="Thiolase-like"/>
    <property type="match status" value="4"/>
</dbReference>
<dbReference type="GO" id="GO:0031177">
    <property type="term" value="F:phosphopantetheine binding"/>
    <property type="evidence" value="ECO:0007669"/>
    <property type="project" value="InterPro"/>
</dbReference>
<feature type="region of interest" description="Disordered" evidence="13">
    <location>
        <begin position="3188"/>
        <end position="3207"/>
    </location>
</feature>
<dbReference type="Pfam" id="PF08659">
    <property type="entry name" value="KR"/>
    <property type="match status" value="3"/>
</dbReference>
<dbReference type="InterPro" id="IPR020806">
    <property type="entry name" value="PKS_PP-bd"/>
</dbReference>
<dbReference type="SUPFAM" id="SSF51735">
    <property type="entry name" value="NAD(P)-binding Rossmann-fold domains"/>
    <property type="match status" value="3"/>
</dbReference>
<dbReference type="Pfam" id="PF16197">
    <property type="entry name" value="KAsynt_C_assoc"/>
    <property type="match status" value="1"/>
</dbReference>
<dbReference type="CDD" id="cd00833">
    <property type="entry name" value="PKS"/>
    <property type="match status" value="4"/>
</dbReference>
<feature type="domain" description="PKS/mFAS DH" evidence="16">
    <location>
        <begin position="2341"/>
        <end position="2639"/>
    </location>
</feature>
<evidence type="ECO:0000256" key="12">
    <source>
        <dbReference type="PROSITE-ProRule" id="PRU01363"/>
    </source>
</evidence>
<dbReference type="SUPFAM" id="SSF47336">
    <property type="entry name" value="ACP-like"/>
    <property type="match status" value="4"/>
</dbReference>
<feature type="region of interest" description="N-terminal hotdog fold" evidence="12">
    <location>
        <begin position="2341"/>
        <end position="2466"/>
    </location>
</feature>
<keyword evidence="5" id="KW-0596">Phosphopantetheine</keyword>
<keyword evidence="6" id="KW-0963">Cytoplasm</keyword>
<dbReference type="GO" id="GO:0005737">
    <property type="term" value="C:cytoplasm"/>
    <property type="evidence" value="ECO:0007669"/>
    <property type="project" value="UniProtKB-SubCell"/>
</dbReference>
<dbReference type="CDD" id="cd08953">
    <property type="entry name" value="KR_2_SDR_x"/>
    <property type="match status" value="3"/>
</dbReference>
<dbReference type="InterPro" id="IPR016039">
    <property type="entry name" value="Thiolase-like"/>
</dbReference>